<evidence type="ECO:0000313" key="1">
    <source>
        <dbReference type="EMBL" id="CAG8550070.1"/>
    </source>
</evidence>
<dbReference type="EMBL" id="CAJVPW010005110">
    <property type="protein sequence ID" value="CAG8550070.1"/>
    <property type="molecule type" value="Genomic_DNA"/>
</dbReference>
<dbReference type="Proteomes" id="UP000789366">
    <property type="component" value="Unassembled WGS sequence"/>
</dbReference>
<comment type="caution">
    <text evidence="1">The sequence shown here is derived from an EMBL/GenBank/DDBJ whole genome shotgun (WGS) entry which is preliminary data.</text>
</comment>
<organism evidence="1 2">
    <name type="scientific">Cetraspora pellucida</name>
    <dbReference type="NCBI Taxonomy" id="1433469"/>
    <lineage>
        <taxon>Eukaryota</taxon>
        <taxon>Fungi</taxon>
        <taxon>Fungi incertae sedis</taxon>
        <taxon>Mucoromycota</taxon>
        <taxon>Glomeromycotina</taxon>
        <taxon>Glomeromycetes</taxon>
        <taxon>Diversisporales</taxon>
        <taxon>Gigasporaceae</taxon>
        <taxon>Cetraspora</taxon>
    </lineage>
</organism>
<reference evidence="1" key="1">
    <citation type="submission" date="2021-06" db="EMBL/GenBank/DDBJ databases">
        <authorList>
            <person name="Kallberg Y."/>
            <person name="Tangrot J."/>
            <person name="Rosling A."/>
        </authorList>
    </citation>
    <scope>NUCLEOTIDE SEQUENCE</scope>
    <source>
        <strain evidence="1">28 12/20/2015</strain>
    </source>
</reference>
<accession>A0ACA9LTL3</accession>
<gene>
    <name evidence="1" type="ORF">SPELUC_LOCUS5166</name>
</gene>
<name>A0ACA9LTL3_9GLOM</name>
<proteinExistence type="predicted"/>
<sequence>MPNIPKIPETVEEYQTIVEYLQSGTLPADVQKNPTIKFNFIRRCKILEVDENNVLYTKLVVKNSVIKSGKRRIVPKYDVEMLILILERFHDQANHREYHKTFSAISEKHIGITQNEVRAYVNETTTVQTAAAVEQHISRMLEIRESINASLGKYCVFKSLTSNNQTAIVEMDGEDVRVPVK</sequence>
<protein>
    <submittedName>
        <fullName evidence="1">1942_t:CDS:1</fullName>
    </submittedName>
</protein>
<evidence type="ECO:0000313" key="2">
    <source>
        <dbReference type="Proteomes" id="UP000789366"/>
    </source>
</evidence>
<keyword evidence="2" id="KW-1185">Reference proteome</keyword>